<sequence length="834" mass="94935">MVLDKRNEPMVQNTAVQNALLPSDIVGLKRKMDDVSVDWLEGEEKENEGRDKKQLIKVQPVVDLKSRKVLFKQPPIHRNYPRKKLLKFEMFLVDHQESGKMVQESLPEEYWDLIAMAGHERWALVVVNVDKSALGMPAEVVNCLSDNVLSQMAGQLFSFCQYGFVPTDFNFINKIPVALQIRRWEVKNLERWFPSDQQETLRMRRLEREKARQDCLEILNGLDDAEKYQLVTGKEVKEKIKDIEPEVAQIPSKPTLAHLNEDPDDVSADADSSPVKPGRTPEETEAVRLKKHEKDEKRAVLAEKKAVKEREAKKKEEALSKQAKTMSMFFKKPSLRPSNIAGPSNSTSSSDVPETMSDYRKTFKTMPSRANVKIAKANQLLHKKSSEEEVISGRKVEEWQRRGAPDVQEWSSQDFIVDHLRKHGHQLRQPRAHFPRGLKTVPIGGSVGEFWLALQEAEEPREVLNQFRDRKRFPWKTLAFDQQPRPPYSGTFTKKSLVVGPRTPFARDPIFDYSYDSGDEWQDDENGEDVDDFGASKEDEEDDESEAEEGEFDDWLDDSEDLEVTHSTELDLEDPVRGDSLPLKVIKKEKEVPVKKFVKLVPTWKGPVWENRVGEEGTEGLETYRIQLLNETPDSIDPFTYKSIEPMQQFQTSYSTAIIGSNLNVKCLLATEVMSNKTHQRPLEPSTQKTTDHTASPQPLSSKSDRRGRKATSFPPSHLAELFHLVDGDTRYQKELIAFLRAKFDAVTTKAAIEHELKECAMRERVREGKWRVYREAYVAAGLEPPSSAPPKAGALGVSVEESVCPTQTSQSKLQPLETKPPVLDTGGSEPIII</sequence>
<evidence type="ECO:0008006" key="10">
    <source>
        <dbReference type="Google" id="ProtNLM"/>
    </source>
</evidence>
<comment type="subcellular location">
    <subcellularLocation>
        <location evidence="1">Nucleus</location>
    </subcellularLocation>
</comment>
<dbReference type="Pfam" id="PF12253">
    <property type="entry name" value="CAF1A_dimeriz"/>
    <property type="match status" value="1"/>
</dbReference>
<dbReference type="AlphaFoldDB" id="A0AAJ8LZM1"/>
<feature type="region of interest" description="Disordered" evidence="5">
    <location>
        <begin position="807"/>
        <end position="834"/>
    </location>
</feature>
<feature type="domain" description="Chromatin assembly factor 1 subunit A dimerization" evidence="6">
    <location>
        <begin position="476"/>
        <end position="546"/>
    </location>
</feature>
<evidence type="ECO:0000313" key="8">
    <source>
        <dbReference type="EMBL" id="WVN85741.1"/>
    </source>
</evidence>
<evidence type="ECO:0000256" key="1">
    <source>
        <dbReference type="ARBA" id="ARBA00004123"/>
    </source>
</evidence>
<name>A0AAJ8LZM1_9TREE</name>
<dbReference type="KEGG" id="cdep:91085106"/>
<feature type="region of interest" description="Disordered" evidence="5">
    <location>
        <begin position="250"/>
        <end position="356"/>
    </location>
</feature>
<protein>
    <recommendedName>
        <fullName evidence="10">Chromatin assembly factor 1 subunit A</fullName>
    </recommendedName>
</protein>
<feature type="compositionally biased region" description="Polar residues" evidence="5">
    <location>
        <begin position="341"/>
        <end position="352"/>
    </location>
</feature>
<feature type="domain" description="Chromatin assembly factor 1 subunit Cac1-like C-terminal" evidence="7">
    <location>
        <begin position="719"/>
        <end position="773"/>
    </location>
</feature>
<feature type="region of interest" description="Disordered" evidence="5">
    <location>
        <begin position="676"/>
        <end position="714"/>
    </location>
</feature>
<evidence type="ECO:0000256" key="2">
    <source>
        <dbReference type="ARBA" id="ARBA00022763"/>
    </source>
</evidence>
<dbReference type="GO" id="GO:0033186">
    <property type="term" value="C:CAF-1 complex"/>
    <property type="evidence" value="ECO:0007669"/>
    <property type="project" value="TreeGrafter"/>
</dbReference>
<dbReference type="InterPro" id="IPR048800">
    <property type="entry name" value="Cac1-like_C"/>
</dbReference>
<dbReference type="InterPro" id="IPR022043">
    <property type="entry name" value="CAF1A_DD"/>
</dbReference>
<evidence type="ECO:0000313" key="9">
    <source>
        <dbReference type="Proteomes" id="UP000094043"/>
    </source>
</evidence>
<keyword evidence="2" id="KW-0227">DNA damage</keyword>
<keyword evidence="4" id="KW-0539">Nucleus</keyword>
<dbReference type="RefSeq" id="XP_066066441.1">
    <property type="nucleotide sequence ID" value="XM_066210344.1"/>
</dbReference>
<reference evidence="8" key="2">
    <citation type="journal article" date="2022" name="Elife">
        <title>Obligate sexual reproduction of a homothallic fungus closely related to the Cryptococcus pathogenic species complex.</title>
        <authorList>
            <person name="Passer A.R."/>
            <person name="Clancey S.A."/>
            <person name="Shea T."/>
            <person name="David-Palma M."/>
            <person name="Averette A.F."/>
            <person name="Boekhout T."/>
            <person name="Porcel B.M."/>
            <person name="Nowrousian M."/>
            <person name="Cuomo C.A."/>
            <person name="Sun S."/>
            <person name="Heitman J."/>
            <person name="Coelho M.A."/>
        </authorList>
    </citation>
    <scope>NUCLEOTIDE SEQUENCE</scope>
    <source>
        <strain evidence="8">CBS 7841</strain>
    </source>
</reference>
<evidence type="ECO:0000256" key="3">
    <source>
        <dbReference type="ARBA" id="ARBA00023204"/>
    </source>
</evidence>
<proteinExistence type="predicted"/>
<dbReference type="EMBL" id="CP143784">
    <property type="protein sequence ID" value="WVN85741.1"/>
    <property type="molecule type" value="Genomic_DNA"/>
</dbReference>
<evidence type="ECO:0000259" key="7">
    <source>
        <dbReference type="Pfam" id="PF21796"/>
    </source>
</evidence>
<dbReference type="Pfam" id="PF21796">
    <property type="entry name" value="Cac1_C"/>
    <property type="match status" value="1"/>
</dbReference>
<feature type="compositionally biased region" description="Basic and acidic residues" evidence="5">
    <location>
        <begin position="279"/>
        <end position="319"/>
    </location>
</feature>
<keyword evidence="9" id="KW-1185">Reference proteome</keyword>
<feature type="region of interest" description="Disordered" evidence="5">
    <location>
        <begin position="516"/>
        <end position="559"/>
    </location>
</feature>
<dbReference type="PANTHER" id="PTHR15272:SF0">
    <property type="entry name" value="CHROMATIN ASSEMBLY FACTOR 1 SUBUNIT A"/>
    <property type="match status" value="1"/>
</dbReference>
<reference evidence="8" key="3">
    <citation type="submission" date="2024-01" db="EMBL/GenBank/DDBJ databases">
        <authorList>
            <person name="Coelho M.A."/>
            <person name="David-Palma M."/>
            <person name="Shea T."/>
            <person name="Sun S."/>
            <person name="Cuomo C.A."/>
            <person name="Heitman J."/>
        </authorList>
    </citation>
    <scope>NUCLEOTIDE SEQUENCE</scope>
    <source>
        <strain evidence="8">CBS 7841</strain>
    </source>
</reference>
<dbReference type="Proteomes" id="UP000094043">
    <property type="component" value="Chromosome 1"/>
</dbReference>
<evidence type="ECO:0000256" key="4">
    <source>
        <dbReference type="ARBA" id="ARBA00023242"/>
    </source>
</evidence>
<evidence type="ECO:0000259" key="6">
    <source>
        <dbReference type="Pfam" id="PF12253"/>
    </source>
</evidence>
<dbReference type="GO" id="GO:0006334">
    <property type="term" value="P:nucleosome assembly"/>
    <property type="evidence" value="ECO:0007669"/>
    <property type="project" value="TreeGrafter"/>
</dbReference>
<accession>A0AAJ8LZM1</accession>
<dbReference type="GO" id="GO:0005634">
    <property type="term" value="C:nucleus"/>
    <property type="evidence" value="ECO:0007669"/>
    <property type="project" value="UniProtKB-SubCell"/>
</dbReference>
<gene>
    <name evidence="8" type="ORF">L203_100892</name>
</gene>
<keyword evidence="3" id="KW-0234">DNA repair</keyword>
<dbReference type="PANTHER" id="PTHR15272">
    <property type="entry name" value="CHROMATIN ASSEMBLY FACTOR 1 SUBUNIT A CAF-1 SUBUNIT A"/>
    <property type="match status" value="1"/>
</dbReference>
<reference evidence="8" key="1">
    <citation type="submission" date="2016-06" db="EMBL/GenBank/DDBJ databases">
        <authorList>
            <person name="Cuomo C."/>
            <person name="Litvintseva A."/>
            <person name="Heitman J."/>
            <person name="Chen Y."/>
            <person name="Sun S."/>
            <person name="Springer D."/>
            <person name="Dromer F."/>
            <person name="Young S."/>
            <person name="Zeng Q."/>
            <person name="Chapman S."/>
            <person name="Gujja S."/>
            <person name="Saif S."/>
            <person name="Birren B."/>
        </authorList>
    </citation>
    <scope>NUCLEOTIDE SEQUENCE</scope>
    <source>
        <strain evidence="8">CBS 7841</strain>
    </source>
</reference>
<organism evidence="8 9">
    <name type="scientific">Cryptococcus depauperatus CBS 7841</name>
    <dbReference type="NCBI Taxonomy" id="1295531"/>
    <lineage>
        <taxon>Eukaryota</taxon>
        <taxon>Fungi</taxon>
        <taxon>Dikarya</taxon>
        <taxon>Basidiomycota</taxon>
        <taxon>Agaricomycotina</taxon>
        <taxon>Tremellomycetes</taxon>
        <taxon>Tremellales</taxon>
        <taxon>Cryptococcaceae</taxon>
        <taxon>Cryptococcus</taxon>
    </lineage>
</organism>
<feature type="compositionally biased region" description="Acidic residues" evidence="5">
    <location>
        <begin position="517"/>
        <end position="559"/>
    </location>
</feature>
<dbReference type="GO" id="GO:0006281">
    <property type="term" value="P:DNA repair"/>
    <property type="evidence" value="ECO:0007669"/>
    <property type="project" value="UniProtKB-KW"/>
</dbReference>
<feature type="compositionally biased region" description="Polar residues" evidence="5">
    <location>
        <begin position="685"/>
        <end position="702"/>
    </location>
</feature>
<dbReference type="GeneID" id="91085106"/>
<evidence type="ECO:0000256" key="5">
    <source>
        <dbReference type="SAM" id="MobiDB-lite"/>
    </source>
</evidence>